<dbReference type="EMBL" id="BAAABU010000016">
    <property type="protein sequence ID" value="GAA0248987.1"/>
    <property type="molecule type" value="Genomic_DNA"/>
</dbReference>
<dbReference type="Pfam" id="PF21365">
    <property type="entry name" value="Glyco_hydro_31_3rd"/>
    <property type="match status" value="1"/>
</dbReference>
<evidence type="ECO:0000256" key="4">
    <source>
        <dbReference type="RuleBase" id="RU361185"/>
    </source>
</evidence>
<dbReference type="SUPFAM" id="SSF74650">
    <property type="entry name" value="Galactose mutarotase-like"/>
    <property type="match status" value="1"/>
</dbReference>
<dbReference type="InterPro" id="IPR013780">
    <property type="entry name" value="Glyco_hydro_b"/>
</dbReference>
<dbReference type="Proteomes" id="UP001500416">
    <property type="component" value="Unassembled WGS sequence"/>
</dbReference>
<dbReference type="PANTHER" id="PTHR43053:SF4">
    <property type="entry name" value="MYOGENESIS-REGULATING GLYCOSIDASE"/>
    <property type="match status" value="1"/>
</dbReference>
<evidence type="ECO:0000256" key="2">
    <source>
        <dbReference type="ARBA" id="ARBA00022801"/>
    </source>
</evidence>
<dbReference type="SUPFAM" id="SSF51011">
    <property type="entry name" value="Glycosyl hydrolase domain"/>
    <property type="match status" value="1"/>
</dbReference>
<evidence type="ECO:0000259" key="7">
    <source>
        <dbReference type="Pfam" id="PF13802"/>
    </source>
</evidence>
<name>A0ABN0UFL6_9PSEU</name>
<dbReference type="CDD" id="cd06593">
    <property type="entry name" value="GH31_xylosidase_YicI"/>
    <property type="match status" value="1"/>
</dbReference>
<dbReference type="Pfam" id="PF13802">
    <property type="entry name" value="Gal_mutarotas_2"/>
    <property type="match status" value="1"/>
</dbReference>
<evidence type="ECO:0000313" key="9">
    <source>
        <dbReference type="EMBL" id="GAA0248987.1"/>
    </source>
</evidence>
<feature type="domain" description="Glycosyl hydrolase family 31 C-terminal" evidence="8">
    <location>
        <begin position="580"/>
        <end position="665"/>
    </location>
</feature>
<dbReference type="InterPro" id="IPR017853">
    <property type="entry name" value="GH"/>
</dbReference>
<dbReference type="InterPro" id="IPR048395">
    <property type="entry name" value="Glyco_hydro_31_C"/>
</dbReference>
<dbReference type="PANTHER" id="PTHR43053">
    <property type="entry name" value="GLYCOSIDASE FAMILY 31"/>
    <property type="match status" value="1"/>
</dbReference>
<dbReference type="InterPro" id="IPR025887">
    <property type="entry name" value="Glyco_hydro_31_N_dom"/>
</dbReference>
<sequence length="792" mass="85708">MKFSDGYWLLRPGVEAAHPTGVHDVTAGDGEVVVHAATHPVRHRGDMLKGPMVTLGFSSPMPDVVGVRITHFAGGAPEHPSFGLSADPAHEAKVVEDDAGVALTSGSLTARVRRGSEWRVDFTADGRLLTSSGAKGIGFMTLDGVHHVREQLVLGVGHAVYGLGERFGPLVKNGQTVDVWNADGGTSSEQAYKNVPFFLTNAGYGVFVNHPGHVSFEVGSEAVSKVGFSVEGQSLEYFLVYGPTPREILRKYTALTGRPALPPAWSFGLWLSTSFTTSYDEATVTGFIDGMAERDLPLSVFHFDCFWMREFHWCDFEWDPRTFPDPAGMLARLRERGLRVSVWINPYIAQRSPLFAEGAAHGYLLRRPSGEVWQWDLWQPGMALVDFTNPAARAWYAAKLEALLDQGVDCFKTDFGERVPTDVVYHDGSDPHRMHNYYTFLYNRTVFDVLRKRHEDAVVFARSATAGSQQFPVHWGGDCEATYESMAESLRGGLSLGLSGFGYWSHDIGGFEGTPTPALFKRWIAFGLLSSHSRLHGSGSYRVPWLFDEESVDVLRRFAKLKLSLMPYLDAAARQAAAEGVPMMRAMVVEFPDDPGCAHLERQYMLGDDLLVAPVFSDEGDVSYYVPEGAWTHLLTGEVVHGPRWVRDRCDFLTAPVLVRPDTILPVGAVDDRPDYDYAEGVTLRAYQLAEGSHTTVVGGTTFRTVRAGDQVRVEAENAPSRWRLLLVGAGSVGAGSGGAGSGGTGSGGAGSGEAGSGGAGSLEVAGGEVIAHPDGVLVEVGGAAVTVHGVR</sequence>
<dbReference type="InterPro" id="IPR050985">
    <property type="entry name" value="Alpha-glycosidase_related"/>
</dbReference>
<reference evidence="9 10" key="1">
    <citation type="journal article" date="2019" name="Int. J. Syst. Evol. Microbiol.">
        <title>The Global Catalogue of Microorganisms (GCM) 10K type strain sequencing project: providing services to taxonomists for standard genome sequencing and annotation.</title>
        <authorList>
            <consortium name="The Broad Institute Genomics Platform"/>
            <consortium name="The Broad Institute Genome Sequencing Center for Infectious Disease"/>
            <person name="Wu L."/>
            <person name="Ma J."/>
        </authorList>
    </citation>
    <scope>NUCLEOTIDE SEQUENCE [LARGE SCALE GENOMIC DNA]</scope>
    <source>
        <strain evidence="9 10">JCM 3380</strain>
    </source>
</reference>
<keyword evidence="3 4" id="KW-0326">Glycosidase</keyword>
<dbReference type="Gene3D" id="3.20.20.80">
    <property type="entry name" value="Glycosidases"/>
    <property type="match status" value="1"/>
</dbReference>
<evidence type="ECO:0000256" key="1">
    <source>
        <dbReference type="ARBA" id="ARBA00007806"/>
    </source>
</evidence>
<dbReference type="RefSeq" id="WP_343936931.1">
    <property type="nucleotide sequence ID" value="NZ_BAAABU010000016.1"/>
</dbReference>
<feature type="domain" description="Glycoside hydrolase family 31 TIM barrel" evidence="6">
    <location>
        <begin position="259"/>
        <end position="569"/>
    </location>
</feature>
<comment type="similarity">
    <text evidence="1 4">Belongs to the glycosyl hydrolase 31 family.</text>
</comment>
<protein>
    <submittedName>
        <fullName evidence="9">Alpha-xylosidase</fullName>
    </submittedName>
</protein>
<dbReference type="InterPro" id="IPR011013">
    <property type="entry name" value="Gal_mutarotase_sf_dom"/>
</dbReference>
<dbReference type="CDD" id="cd14752">
    <property type="entry name" value="GH31_N"/>
    <property type="match status" value="1"/>
</dbReference>
<evidence type="ECO:0000259" key="6">
    <source>
        <dbReference type="Pfam" id="PF01055"/>
    </source>
</evidence>
<evidence type="ECO:0000256" key="5">
    <source>
        <dbReference type="SAM" id="MobiDB-lite"/>
    </source>
</evidence>
<dbReference type="SUPFAM" id="SSF117125">
    <property type="entry name" value="Putative glucosidase YicI, C-terminal domain"/>
    <property type="match status" value="1"/>
</dbReference>
<dbReference type="Gene3D" id="2.60.40.1760">
    <property type="entry name" value="glycosyl hydrolase (family 31)"/>
    <property type="match status" value="1"/>
</dbReference>
<comment type="caution">
    <text evidence="9">The sequence shown here is derived from an EMBL/GenBank/DDBJ whole genome shotgun (WGS) entry which is preliminary data.</text>
</comment>
<keyword evidence="10" id="KW-1185">Reference proteome</keyword>
<feature type="domain" description="Glycoside hydrolase family 31 N-terminal" evidence="7">
    <location>
        <begin position="57"/>
        <end position="217"/>
    </location>
</feature>
<feature type="region of interest" description="Disordered" evidence="5">
    <location>
        <begin position="737"/>
        <end position="761"/>
    </location>
</feature>
<proteinExistence type="inferred from homology"/>
<evidence type="ECO:0000313" key="10">
    <source>
        <dbReference type="Proteomes" id="UP001500416"/>
    </source>
</evidence>
<gene>
    <name evidence="9" type="primary">yicI</name>
    <name evidence="9" type="ORF">GCM10010492_56180</name>
</gene>
<dbReference type="NCBIfam" id="NF007940">
    <property type="entry name" value="PRK10658.1"/>
    <property type="match status" value="1"/>
</dbReference>
<evidence type="ECO:0000256" key="3">
    <source>
        <dbReference type="ARBA" id="ARBA00023295"/>
    </source>
</evidence>
<keyword evidence="2 4" id="KW-0378">Hydrolase</keyword>
<evidence type="ECO:0000259" key="8">
    <source>
        <dbReference type="Pfam" id="PF21365"/>
    </source>
</evidence>
<organism evidence="9 10">
    <name type="scientific">Saccharothrix mutabilis subsp. mutabilis</name>
    <dbReference type="NCBI Taxonomy" id="66855"/>
    <lineage>
        <taxon>Bacteria</taxon>
        <taxon>Bacillati</taxon>
        <taxon>Actinomycetota</taxon>
        <taxon>Actinomycetes</taxon>
        <taxon>Pseudonocardiales</taxon>
        <taxon>Pseudonocardiaceae</taxon>
        <taxon>Saccharothrix</taxon>
    </lineage>
</organism>
<accession>A0ABN0UFL6</accession>
<dbReference type="Gene3D" id="2.60.40.1180">
    <property type="entry name" value="Golgi alpha-mannosidase II"/>
    <property type="match status" value="2"/>
</dbReference>
<dbReference type="Pfam" id="PF01055">
    <property type="entry name" value="Glyco_hydro_31_2nd"/>
    <property type="match status" value="1"/>
</dbReference>
<dbReference type="SUPFAM" id="SSF51445">
    <property type="entry name" value="(Trans)glycosidases"/>
    <property type="match status" value="1"/>
</dbReference>
<dbReference type="InterPro" id="IPR000322">
    <property type="entry name" value="Glyco_hydro_31_TIM"/>
</dbReference>